<gene>
    <name evidence="4" type="ORF">H7F53_03070</name>
</gene>
<dbReference type="RefSeq" id="WP_221773534.1">
    <property type="nucleotide sequence ID" value="NZ_JACLAX010000002.1"/>
</dbReference>
<keyword evidence="2 4" id="KW-0808">Transferase</keyword>
<dbReference type="AlphaFoldDB" id="A0A7X1FWG7"/>
<reference evidence="4 5" key="1">
    <citation type="submission" date="2020-08" db="EMBL/GenBank/DDBJ databases">
        <title>The genome sequence of type strain Novosphingobium piscinae KCTC 42194.</title>
        <authorList>
            <person name="Liu Y."/>
        </authorList>
    </citation>
    <scope>NUCLEOTIDE SEQUENCE [LARGE SCALE GENOMIC DNA]</scope>
    <source>
        <strain evidence="4 5">KCTC 42194</strain>
    </source>
</reference>
<dbReference type="Pfam" id="PF13489">
    <property type="entry name" value="Methyltransf_23"/>
    <property type="match status" value="1"/>
</dbReference>
<evidence type="ECO:0000256" key="2">
    <source>
        <dbReference type="ARBA" id="ARBA00022679"/>
    </source>
</evidence>
<evidence type="ECO:0000256" key="1">
    <source>
        <dbReference type="ARBA" id="ARBA00022603"/>
    </source>
</evidence>
<organism evidence="4 5">
    <name type="scientific">Novosphingobium piscinae</name>
    <dbReference type="NCBI Taxonomy" id="1507448"/>
    <lineage>
        <taxon>Bacteria</taxon>
        <taxon>Pseudomonadati</taxon>
        <taxon>Pseudomonadota</taxon>
        <taxon>Alphaproteobacteria</taxon>
        <taxon>Sphingomonadales</taxon>
        <taxon>Sphingomonadaceae</taxon>
        <taxon>Novosphingobium</taxon>
    </lineage>
</organism>
<keyword evidence="5" id="KW-1185">Reference proteome</keyword>
<sequence length="230" mass="25544">MPQVQETGTAMMEQKLSRQSIVASARRLYAGSPSRYRLLQSLRPYICPFEDLLALVPPRGRMLDIGCGAGLFLALSAEHRADVTAIGFDAEGSAIAVAQAVADRASLSGRLSFQHSAVGDPWPAGPFDFVSMIDVLHHIPVHAQREAILAAYRQVVPGGRFLYKDMVERPVFRAWWNRLHDLVVAKQWINYRAISDVAQWIEAAGGRIVDRSARNMGPYGHEWLVIERPA</sequence>
<protein>
    <submittedName>
        <fullName evidence="4">Class I SAM-dependent methyltransferase</fullName>
    </submittedName>
</protein>
<name>A0A7X1FWG7_9SPHN</name>
<evidence type="ECO:0000256" key="3">
    <source>
        <dbReference type="ARBA" id="ARBA00022691"/>
    </source>
</evidence>
<dbReference type="PANTHER" id="PTHR43464">
    <property type="entry name" value="METHYLTRANSFERASE"/>
    <property type="match status" value="1"/>
</dbReference>
<dbReference type="GO" id="GO:0032259">
    <property type="term" value="P:methylation"/>
    <property type="evidence" value="ECO:0007669"/>
    <property type="project" value="UniProtKB-KW"/>
</dbReference>
<comment type="caution">
    <text evidence="4">The sequence shown here is derived from an EMBL/GenBank/DDBJ whole genome shotgun (WGS) entry which is preliminary data.</text>
</comment>
<proteinExistence type="predicted"/>
<evidence type="ECO:0000313" key="4">
    <source>
        <dbReference type="EMBL" id="MBC2668124.1"/>
    </source>
</evidence>
<dbReference type="InterPro" id="IPR029063">
    <property type="entry name" value="SAM-dependent_MTases_sf"/>
</dbReference>
<dbReference type="GO" id="GO:0008168">
    <property type="term" value="F:methyltransferase activity"/>
    <property type="evidence" value="ECO:0007669"/>
    <property type="project" value="UniProtKB-KW"/>
</dbReference>
<dbReference type="SUPFAM" id="SSF53335">
    <property type="entry name" value="S-adenosyl-L-methionine-dependent methyltransferases"/>
    <property type="match status" value="1"/>
</dbReference>
<keyword evidence="3" id="KW-0949">S-adenosyl-L-methionine</keyword>
<keyword evidence="1 4" id="KW-0489">Methyltransferase</keyword>
<dbReference type="PANTHER" id="PTHR43464:SF19">
    <property type="entry name" value="UBIQUINONE BIOSYNTHESIS O-METHYLTRANSFERASE, MITOCHONDRIAL"/>
    <property type="match status" value="1"/>
</dbReference>
<dbReference type="Proteomes" id="UP000551327">
    <property type="component" value="Unassembled WGS sequence"/>
</dbReference>
<dbReference type="Gene3D" id="3.40.50.150">
    <property type="entry name" value="Vaccinia Virus protein VP39"/>
    <property type="match status" value="1"/>
</dbReference>
<dbReference type="CDD" id="cd02440">
    <property type="entry name" value="AdoMet_MTases"/>
    <property type="match status" value="1"/>
</dbReference>
<evidence type="ECO:0000313" key="5">
    <source>
        <dbReference type="Proteomes" id="UP000551327"/>
    </source>
</evidence>
<accession>A0A7X1FWG7</accession>
<dbReference type="EMBL" id="JACLAX010000002">
    <property type="protein sequence ID" value="MBC2668124.1"/>
    <property type="molecule type" value="Genomic_DNA"/>
</dbReference>